<dbReference type="SUPFAM" id="SSF46689">
    <property type="entry name" value="Homeodomain-like"/>
    <property type="match status" value="1"/>
</dbReference>
<dbReference type="PROSITE" id="PS50110">
    <property type="entry name" value="RESPONSE_REGULATORY"/>
    <property type="match status" value="1"/>
</dbReference>
<dbReference type="InterPro" id="IPR011006">
    <property type="entry name" value="CheY-like_superfamily"/>
</dbReference>
<dbReference type="Gene3D" id="3.40.50.2300">
    <property type="match status" value="1"/>
</dbReference>
<dbReference type="CDD" id="cd00009">
    <property type="entry name" value="AAA"/>
    <property type="match status" value="1"/>
</dbReference>
<organism evidence="9 10">
    <name type="scientific">Vibrio nitrifigilis</name>
    <dbReference type="NCBI Taxonomy" id="2789781"/>
    <lineage>
        <taxon>Bacteria</taxon>
        <taxon>Pseudomonadati</taxon>
        <taxon>Pseudomonadota</taxon>
        <taxon>Gammaproteobacteria</taxon>
        <taxon>Vibrionales</taxon>
        <taxon>Vibrionaceae</taxon>
        <taxon>Vibrio</taxon>
    </lineage>
</organism>
<dbReference type="InterPro" id="IPR001789">
    <property type="entry name" value="Sig_transdc_resp-reg_receiver"/>
</dbReference>
<dbReference type="Pfam" id="PF25601">
    <property type="entry name" value="AAA_lid_14"/>
    <property type="match status" value="1"/>
</dbReference>
<keyword evidence="10" id="KW-1185">Reference proteome</keyword>
<keyword evidence="1" id="KW-0547">Nucleotide-binding</keyword>
<dbReference type="InterPro" id="IPR002078">
    <property type="entry name" value="Sigma_54_int"/>
</dbReference>
<dbReference type="InterPro" id="IPR003593">
    <property type="entry name" value="AAA+_ATPase"/>
</dbReference>
<gene>
    <name evidence="9" type="ORF">I1A42_08020</name>
</gene>
<comment type="caution">
    <text evidence="9">The sequence shown here is derived from an EMBL/GenBank/DDBJ whole genome shotgun (WGS) entry which is preliminary data.</text>
</comment>
<dbReference type="PANTHER" id="PTHR32071">
    <property type="entry name" value="TRANSCRIPTIONAL REGULATORY PROTEIN"/>
    <property type="match status" value="1"/>
</dbReference>
<dbReference type="InterPro" id="IPR027417">
    <property type="entry name" value="P-loop_NTPase"/>
</dbReference>
<evidence type="ECO:0000256" key="6">
    <source>
        <dbReference type="PROSITE-ProRule" id="PRU00169"/>
    </source>
</evidence>
<dbReference type="InterPro" id="IPR025943">
    <property type="entry name" value="Sigma_54_int_dom_ATP-bd_2"/>
</dbReference>
<evidence type="ECO:0000259" key="7">
    <source>
        <dbReference type="PROSITE" id="PS50045"/>
    </source>
</evidence>
<sequence>MTANTDLKHLPLYQAFSVLVIQYEGQDQHDLLHALENWFATIHSVSSYSDAVNSAEKHHYDLVIVDVDVVFEEEVIWEQLAHWHEEKSDVLLLVQLAEFDRVVSAFKLGLCDFIINPVNSDQLTHMIKRCMERRLKDRRLGAHHFNFTRHSSSQIIGQSEITKLLRQHIEHIGPSKASVLIEGQPGTGKELIARELHEKSRRIGPFVPFSCASISMETLSSQLYGELIVARDGVRKLKEGVFKLANGGTLYLDEIANFPLSAQDTLLNVLEERAIRPIGSKYEFKVDVRVVAGTQVNLHQLVQQGRFRSELLYRLNVVRVEVQPLKNRKSDLRELVPFLAGRLCTDLCLPLPKWNDQDIKIIREYDWPGNVRELRNLIENCILLGKTPREYWRDREKYSSGPPVTVTVSHGSQIPYYAEPKESVPVQSTGYPDDWPLKQVERHHIEQVVKVHEGNKSAASRALGVARKTLERKFKEWDSDNE</sequence>
<proteinExistence type="predicted"/>
<dbReference type="PROSITE" id="PS00688">
    <property type="entry name" value="SIGMA54_INTERACT_3"/>
    <property type="match status" value="1"/>
</dbReference>
<dbReference type="Pfam" id="PF00158">
    <property type="entry name" value="Sigma54_activat"/>
    <property type="match status" value="1"/>
</dbReference>
<dbReference type="InterPro" id="IPR009057">
    <property type="entry name" value="Homeodomain-like_sf"/>
</dbReference>
<evidence type="ECO:0000256" key="2">
    <source>
        <dbReference type="ARBA" id="ARBA00022840"/>
    </source>
</evidence>
<dbReference type="PANTHER" id="PTHR32071:SF91">
    <property type="entry name" value="TUNGSTATE-RESPONSIVE TWO COMPONENT SIGMA54-DEPENDENT SIGNAL TRANSDUCTION SYSTEM RESPONSE REGULATOR FIS FAMILY"/>
    <property type="match status" value="1"/>
</dbReference>
<keyword evidence="6" id="KW-0597">Phosphoprotein</keyword>
<dbReference type="Gene3D" id="3.40.50.300">
    <property type="entry name" value="P-loop containing nucleotide triphosphate hydrolases"/>
    <property type="match status" value="1"/>
</dbReference>
<evidence type="ECO:0000259" key="8">
    <source>
        <dbReference type="PROSITE" id="PS50110"/>
    </source>
</evidence>
<dbReference type="InterPro" id="IPR002197">
    <property type="entry name" value="HTH_Fis"/>
</dbReference>
<dbReference type="PROSITE" id="PS50045">
    <property type="entry name" value="SIGMA54_INTERACT_4"/>
    <property type="match status" value="1"/>
</dbReference>
<dbReference type="Gene3D" id="1.10.10.60">
    <property type="entry name" value="Homeodomain-like"/>
    <property type="match status" value="1"/>
</dbReference>
<evidence type="ECO:0000313" key="9">
    <source>
        <dbReference type="EMBL" id="MBF9000506.1"/>
    </source>
</evidence>
<keyword evidence="4" id="KW-0238">DNA-binding</keyword>
<dbReference type="Gene3D" id="1.10.8.60">
    <property type="match status" value="1"/>
</dbReference>
<dbReference type="SUPFAM" id="SSF52172">
    <property type="entry name" value="CheY-like"/>
    <property type="match status" value="1"/>
</dbReference>
<dbReference type="InterPro" id="IPR058031">
    <property type="entry name" value="AAA_lid_NorR"/>
</dbReference>
<keyword evidence="5" id="KW-0804">Transcription</keyword>
<reference evidence="9 10" key="1">
    <citation type="submission" date="2020-11" db="EMBL/GenBank/DDBJ databases">
        <title>Vibrio nitrifigilis sp. nov., a marine nitrogen-fixing bacterium isolated from the lagoon sediment of an islet inside an atoll.</title>
        <authorList>
            <person name="Wang L.-T."/>
            <person name="Shieh W.Y."/>
        </authorList>
    </citation>
    <scope>NUCLEOTIDE SEQUENCE [LARGE SCALE GENOMIC DNA]</scope>
    <source>
        <strain evidence="9 10">NFV-1</strain>
    </source>
</reference>
<evidence type="ECO:0000256" key="1">
    <source>
        <dbReference type="ARBA" id="ARBA00022741"/>
    </source>
</evidence>
<accession>A0ABS0GDK7</accession>
<dbReference type="SMART" id="SM00382">
    <property type="entry name" value="AAA"/>
    <property type="match status" value="1"/>
</dbReference>
<dbReference type="InterPro" id="IPR025944">
    <property type="entry name" value="Sigma_54_int_dom_CS"/>
</dbReference>
<evidence type="ECO:0000256" key="5">
    <source>
        <dbReference type="ARBA" id="ARBA00023163"/>
    </source>
</evidence>
<dbReference type="SUPFAM" id="SSF52540">
    <property type="entry name" value="P-loop containing nucleoside triphosphate hydrolases"/>
    <property type="match status" value="1"/>
</dbReference>
<evidence type="ECO:0000256" key="4">
    <source>
        <dbReference type="ARBA" id="ARBA00023125"/>
    </source>
</evidence>
<keyword evidence="3" id="KW-0805">Transcription regulation</keyword>
<dbReference type="EMBL" id="JADPMR010000001">
    <property type="protein sequence ID" value="MBF9000506.1"/>
    <property type="molecule type" value="Genomic_DNA"/>
</dbReference>
<dbReference type="Pfam" id="PF02954">
    <property type="entry name" value="HTH_8"/>
    <property type="match status" value="1"/>
</dbReference>
<evidence type="ECO:0000313" key="10">
    <source>
        <dbReference type="Proteomes" id="UP000597206"/>
    </source>
</evidence>
<feature type="domain" description="Sigma-54 factor interaction" evidence="7">
    <location>
        <begin position="155"/>
        <end position="383"/>
    </location>
</feature>
<dbReference type="RefSeq" id="WP_196123159.1">
    <property type="nucleotide sequence ID" value="NZ_JADPMR010000001.1"/>
</dbReference>
<keyword evidence="2" id="KW-0067">ATP-binding</keyword>
<evidence type="ECO:0000256" key="3">
    <source>
        <dbReference type="ARBA" id="ARBA00023015"/>
    </source>
</evidence>
<protein>
    <submittedName>
        <fullName evidence="9">Sigma-54-dependent Fis family transcriptional regulator</fullName>
    </submittedName>
</protein>
<dbReference type="PROSITE" id="PS00676">
    <property type="entry name" value="SIGMA54_INTERACT_2"/>
    <property type="match status" value="1"/>
</dbReference>
<feature type="modified residue" description="4-aspartylphosphate" evidence="6">
    <location>
        <position position="66"/>
    </location>
</feature>
<name>A0ABS0GDK7_9VIBR</name>
<feature type="domain" description="Response regulatory" evidence="8">
    <location>
        <begin position="17"/>
        <end position="131"/>
    </location>
</feature>
<dbReference type="Proteomes" id="UP000597206">
    <property type="component" value="Unassembled WGS sequence"/>
</dbReference>